<protein>
    <submittedName>
        <fullName evidence="1">Uncharacterized protein</fullName>
    </submittedName>
</protein>
<accession>A0A7W6ZZ96</accession>
<dbReference type="EMBL" id="JACIIG010000027">
    <property type="protein sequence ID" value="MBB4571537.1"/>
    <property type="molecule type" value="Genomic_DNA"/>
</dbReference>
<reference evidence="1 2" key="1">
    <citation type="submission" date="2020-08" db="EMBL/GenBank/DDBJ databases">
        <title>Genomic Encyclopedia of Type Strains, Phase IV (KMG-V): Genome sequencing to study the core and pangenomes of soil and plant-associated prokaryotes.</title>
        <authorList>
            <person name="Whitman W."/>
        </authorList>
    </citation>
    <scope>NUCLEOTIDE SEQUENCE [LARGE SCALE GENOMIC DNA]</scope>
    <source>
        <strain evidence="1 2">SEMIA 492</strain>
    </source>
</reference>
<gene>
    <name evidence="1" type="ORF">GGE60_005699</name>
</gene>
<dbReference type="Proteomes" id="UP000543836">
    <property type="component" value="Unassembled WGS sequence"/>
</dbReference>
<keyword evidence="2" id="KW-1185">Reference proteome</keyword>
<name>A0A7W6ZZ96_9HYPH</name>
<evidence type="ECO:0000313" key="2">
    <source>
        <dbReference type="Proteomes" id="UP000543836"/>
    </source>
</evidence>
<evidence type="ECO:0000313" key="1">
    <source>
        <dbReference type="EMBL" id="MBB4571537.1"/>
    </source>
</evidence>
<sequence length="36" mass="4371">MWESRKERSLRCLFHFAEVVQQPSSECHRDHNNANQ</sequence>
<dbReference type="AlphaFoldDB" id="A0A7W6ZZ96"/>
<proteinExistence type="predicted"/>
<organism evidence="1 2">
    <name type="scientific">Rhizobium leucaenae</name>
    <dbReference type="NCBI Taxonomy" id="29450"/>
    <lineage>
        <taxon>Bacteria</taxon>
        <taxon>Pseudomonadati</taxon>
        <taxon>Pseudomonadota</taxon>
        <taxon>Alphaproteobacteria</taxon>
        <taxon>Hyphomicrobiales</taxon>
        <taxon>Rhizobiaceae</taxon>
        <taxon>Rhizobium/Agrobacterium group</taxon>
        <taxon>Rhizobium</taxon>
    </lineage>
</organism>
<comment type="caution">
    <text evidence="1">The sequence shown here is derived from an EMBL/GenBank/DDBJ whole genome shotgun (WGS) entry which is preliminary data.</text>
</comment>